<proteinExistence type="predicted"/>
<organism evidence="1 2">
    <name type="scientific">Protochlamydia amoebophila (strain UWE25)</name>
    <dbReference type="NCBI Taxonomy" id="264201"/>
    <lineage>
        <taxon>Bacteria</taxon>
        <taxon>Pseudomonadati</taxon>
        <taxon>Chlamydiota</taxon>
        <taxon>Chlamydiia</taxon>
        <taxon>Parachlamydiales</taxon>
        <taxon>Parachlamydiaceae</taxon>
        <taxon>Candidatus Protochlamydia</taxon>
    </lineage>
</organism>
<dbReference type="Gene3D" id="2.160.20.80">
    <property type="entry name" value="E3 ubiquitin-protein ligase SopA"/>
    <property type="match status" value="1"/>
</dbReference>
<dbReference type="SUPFAM" id="SSF141571">
    <property type="entry name" value="Pentapeptide repeat-like"/>
    <property type="match status" value="1"/>
</dbReference>
<evidence type="ECO:0008006" key="3">
    <source>
        <dbReference type="Google" id="ProtNLM"/>
    </source>
</evidence>
<dbReference type="InterPro" id="IPR001646">
    <property type="entry name" value="5peptide_repeat"/>
</dbReference>
<gene>
    <name evidence="1" type="ORF">PC_RS10260</name>
</gene>
<dbReference type="EMBL" id="BX908798">
    <property type="protein sequence ID" value="SPJ31647.1"/>
    <property type="molecule type" value="Genomic_DNA"/>
</dbReference>
<sequence>MQSCTFSNCNFSLVKLDGCHLQNVQFSDFKITGDEFFQMREDIFLSEF</sequence>
<name>A0A2P9HAA7_PARUW</name>
<protein>
    <recommendedName>
        <fullName evidence="3">Pentapeptide repeat-containing protein</fullName>
    </recommendedName>
</protein>
<evidence type="ECO:0000313" key="1">
    <source>
        <dbReference type="EMBL" id="SPJ31647.1"/>
    </source>
</evidence>
<accession>A0A2P9HAA7</accession>
<dbReference type="KEGG" id="pcu:PC_RS10260"/>
<dbReference type="RefSeq" id="WP_079890459.1">
    <property type="nucleotide sequence ID" value="NC_005861.2"/>
</dbReference>
<dbReference type="OrthoDB" id="21216at2"/>
<dbReference type="AlphaFoldDB" id="A0A2P9HAA7"/>
<dbReference type="Proteomes" id="UP000000529">
    <property type="component" value="Chromosome"/>
</dbReference>
<reference evidence="1 2" key="1">
    <citation type="journal article" date="2004" name="Science">
        <title>Illuminating the evolutionary history of chlamydiae.</title>
        <authorList>
            <person name="Horn M."/>
            <person name="Collingro A."/>
            <person name="Schmitz-Esser S."/>
            <person name="Beier C.L."/>
            <person name="Purkhold U."/>
            <person name="Fartmann B."/>
            <person name="Brandt P."/>
            <person name="Nyakatura G.J."/>
            <person name="Droege M."/>
            <person name="Frishman D."/>
            <person name="Rattei T."/>
            <person name="Mewes H."/>
            <person name="Wagner M."/>
        </authorList>
    </citation>
    <scope>NUCLEOTIDE SEQUENCE [LARGE SCALE GENOMIC DNA]</scope>
    <source>
        <strain evidence="1 2">UWE25</strain>
    </source>
</reference>
<evidence type="ECO:0000313" key="2">
    <source>
        <dbReference type="Proteomes" id="UP000000529"/>
    </source>
</evidence>
<keyword evidence="2" id="KW-1185">Reference proteome</keyword>
<dbReference type="Pfam" id="PF00805">
    <property type="entry name" value="Pentapeptide"/>
    <property type="match status" value="1"/>
</dbReference>